<keyword evidence="11" id="KW-1185">Reference proteome</keyword>
<dbReference type="PANTHER" id="PTHR14003">
    <property type="entry name" value="TRANSCRIPTIONAL REPRESSOR PROTEIN YY"/>
    <property type="match status" value="1"/>
</dbReference>
<evidence type="ECO:0000256" key="5">
    <source>
        <dbReference type="ARBA" id="ARBA00022833"/>
    </source>
</evidence>
<dbReference type="FunFam" id="3.30.160.60:FF:000512">
    <property type="entry name" value="zinc finger protein 197 isoform X1"/>
    <property type="match status" value="1"/>
</dbReference>
<evidence type="ECO:0000256" key="7">
    <source>
        <dbReference type="PROSITE-ProRule" id="PRU00042"/>
    </source>
</evidence>
<dbReference type="EMBL" id="JXNT01000001">
    <property type="protein sequence ID" value="ODM23189.1"/>
    <property type="molecule type" value="Genomic_DNA"/>
</dbReference>
<dbReference type="Gene3D" id="3.30.160.60">
    <property type="entry name" value="Classic Zinc Finger"/>
    <property type="match status" value="4"/>
</dbReference>
<protein>
    <recommendedName>
        <fullName evidence="9">C2H2-type domain-containing protein</fullName>
    </recommendedName>
</protein>
<comment type="subcellular location">
    <subcellularLocation>
        <location evidence="1">Nucleus</location>
    </subcellularLocation>
</comment>
<keyword evidence="6" id="KW-0539">Nucleus</keyword>
<feature type="compositionally biased region" description="Basic and acidic residues" evidence="8">
    <location>
        <begin position="248"/>
        <end position="265"/>
    </location>
</feature>
<dbReference type="FunFam" id="3.30.160.60:FF:000690">
    <property type="entry name" value="Zinc finger protein 354C"/>
    <property type="match status" value="1"/>
</dbReference>
<evidence type="ECO:0000256" key="8">
    <source>
        <dbReference type="SAM" id="MobiDB-lite"/>
    </source>
</evidence>
<organism evidence="10 11">
    <name type="scientific">Aspergillus cristatus</name>
    <name type="common">Chinese Fuzhuan brick tea-fermentation fungus</name>
    <name type="synonym">Eurotium cristatum</name>
    <dbReference type="NCBI Taxonomy" id="573508"/>
    <lineage>
        <taxon>Eukaryota</taxon>
        <taxon>Fungi</taxon>
        <taxon>Dikarya</taxon>
        <taxon>Ascomycota</taxon>
        <taxon>Pezizomycotina</taxon>
        <taxon>Eurotiomycetes</taxon>
        <taxon>Eurotiomycetidae</taxon>
        <taxon>Eurotiales</taxon>
        <taxon>Aspergillaceae</taxon>
        <taxon>Aspergillus</taxon>
        <taxon>Aspergillus subgen. Aspergillus</taxon>
    </lineage>
</organism>
<dbReference type="PROSITE" id="PS50157">
    <property type="entry name" value="ZINC_FINGER_C2H2_2"/>
    <property type="match status" value="4"/>
</dbReference>
<keyword evidence="2" id="KW-0479">Metal-binding</keyword>
<feature type="domain" description="C2H2-type" evidence="9">
    <location>
        <begin position="149"/>
        <end position="178"/>
    </location>
</feature>
<dbReference type="Pfam" id="PF00096">
    <property type="entry name" value="zf-C2H2"/>
    <property type="match status" value="4"/>
</dbReference>
<dbReference type="STRING" id="573508.A0A1E3BQG5"/>
<name>A0A1E3BQG5_ASPCR</name>
<evidence type="ECO:0000256" key="4">
    <source>
        <dbReference type="ARBA" id="ARBA00022771"/>
    </source>
</evidence>
<keyword evidence="4 7" id="KW-0863">Zinc-finger</keyword>
<evidence type="ECO:0000313" key="11">
    <source>
        <dbReference type="Proteomes" id="UP000094569"/>
    </source>
</evidence>
<feature type="compositionally biased region" description="Low complexity" evidence="8">
    <location>
        <begin position="310"/>
        <end position="327"/>
    </location>
</feature>
<feature type="compositionally biased region" description="Low complexity" evidence="8">
    <location>
        <begin position="26"/>
        <end position="37"/>
    </location>
</feature>
<dbReference type="InterPro" id="IPR036236">
    <property type="entry name" value="Znf_C2H2_sf"/>
</dbReference>
<evidence type="ECO:0000256" key="2">
    <source>
        <dbReference type="ARBA" id="ARBA00022723"/>
    </source>
</evidence>
<dbReference type="PANTHER" id="PTHR14003:SF20">
    <property type="entry name" value="FINGER DOMAIN PROTEIN, PUTATIVE (AFU_ORTHOLOGUE AFUA_4G10380)-RELATED"/>
    <property type="match status" value="1"/>
</dbReference>
<dbReference type="GO" id="GO:0008270">
    <property type="term" value="F:zinc ion binding"/>
    <property type="evidence" value="ECO:0007669"/>
    <property type="project" value="UniProtKB-KW"/>
</dbReference>
<dbReference type="AlphaFoldDB" id="A0A1E3BQG5"/>
<feature type="domain" description="C2H2-type" evidence="9">
    <location>
        <begin position="121"/>
        <end position="148"/>
    </location>
</feature>
<keyword evidence="3" id="KW-0677">Repeat</keyword>
<evidence type="ECO:0000256" key="3">
    <source>
        <dbReference type="ARBA" id="ARBA00022737"/>
    </source>
</evidence>
<feature type="region of interest" description="Disordered" evidence="8">
    <location>
        <begin position="412"/>
        <end position="442"/>
    </location>
</feature>
<dbReference type="GO" id="GO:0000978">
    <property type="term" value="F:RNA polymerase II cis-regulatory region sequence-specific DNA binding"/>
    <property type="evidence" value="ECO:0007669"/>
    <property type="project" value="TreeGrafter"/>
</dbReference>
<reference evidence="10 11" key="1">
    <citation type="journal article" date="2016" name="BMC Genomics">
        <title>Comparative genomic and transcriptomic analyses of the Fuzhuan brick tea-fermentation fungus Aspergillus cristatus.</title>
        <authorList>
            <person name="Ge Y."/>
            <person name="Wang Y."/>
            <person name="Liu Y."/>
            <person name="Tan Y."/>
            <person name="Ren X."/>
            <person name="Zhang X."/>
            <person name="Hyde K.D."/>
            <person name="Liu Y."/>
            <person name="Liu Z."/>
        </authorList>
    </citation>
    <scope>NUCLEOTIDE SEQUENCE [LARGE SCALE GENOMIC DNA]</scope>
    <source>
        <strain evidence="10 11">GZAAS20.1005</strain>
    </source>
</reference>
<dbReference type="GO" id="GO:0000981">
    <property type="term" value="F:DNA-binding transcription factor activity, RNA polymerase II-specific"/>
    <property type="evidence" value="ECO:0007669"/>
    <property type="project" value="UniProtKB-ARBA"/>
</dbReference>
<dbReference type="SUPFAM" id="SSF57667">
    <property type="entry name" value="beta-beta-alpha zinc fingers"/>
    <property type="match status" value="2"/>
</dbReference>
<evidence type="ECO:0000259" key="9">
    <source>
        <dbReference type="PROSITE" id="PS50157"/>
    </source>
</evidence>
<dbReference type="GO" id="GO:0005667">
    <property type="term" value="C:transcription regulator complex"/>
    <property type="evidence" value="ECO:0007669"/>
    <property type="project" value="TreeGrafter"/>
</dbReference>
<dbReference type="SMART" id="SM00355">
    <property type="entry name" value="ZnF_C2H2"/>
    <property type="match status" value="4"/>
</dbReference>
<dbReference type="Proteomes" id="UP000094569">
    <property type="component" value="Unassembled WGS sequence"/>
</dbReference>
<dbReference type="FunFam" id="3.30.160.60:FF:000125">
    <property type="entry name" value="Putative zinc finger protein 143"/>
    <property type="match status" value="1"/>
</dbReference>
<evidence type="ECO:0000256" key="1">
    <source>
        <dbReference type="ARBA" id="ARBA00004123"/>
    </source>
</evidence>
<gene>
    <name evidence="10" type="ORF">SI65_00778</name>
</gene>
<feature type="compositionally biased region" description="Polar residues" evidence="8">
    <location>
        <begin position="378"/>
        <end position="388"/>
    </location>
</feature>
<dbReference type="VEuPathDB" id="FungiDB:SI65_00778"/>
<sequence>MDITTILNRKQSAALVAAEGPFQQQFVSSPFGSPSSPRMKPEPGVSDAGDHQVLAYPTHAPPLGQMNLHQGLQFAPRTQPNTSMPLMQNAYYPGGYASASPMPNGIAAAPTGRADPPPKTFYCSTCNKGFARRSDLARHERIHTGIRPHACDWPGCGKQFIQRSALTVHSRVHTGEKPHMCERCGKPFSDSSSLARHRRIHSGKRPYKCPYANCQKTFTRRTTLTRHQNHHTGTIEEAAAETEANLRQNKDRARMPGDMFSDHGSVHSTPSPAHHPISPAGDLPPLHMPRSVSDYYGSGSIPPHMRGDFSQPSPRASPTATSPSLSSYGSAPPIRPSMTSHPTGYGPPQPLEPPANNDHRPNSVSGSPHMTSLGWASPSHTSIPSPGSVNDFYPEPSAPAYPTSMPPHMYFPNSTIRRPASTEPENYEMKPRLGETAWSTAV</sequence>
<dbReference type="GO" id="GO:0000785">
    <property type="term" value="C:chromatin"/>
    <property type="evidence" value="ECO:0007669"/>
    <property type="project" value="TreeGrafter"/>
</dbReference>
<dbReference type="OrthoDB" id="3437960at2759"/>
<dbReference type="GO" id="GO:0005634">
    <property type="term" value="C:nucleus"/>
    <property type="evidence" value="ECO:0007669"/>
    <property type="project" value="UniProtKB-SubCell"/>
</dbReference>
<dbReference type="InterPro" id="IPR013087">
    <property type="entry name" value="Znf_C2H2_type"/>
</dbReference>
<evidence type="ECO:0000313" key="10">
    <source>
        <dbReference type="EMBL" id="ODM23189.1"/>
    </source>
</evidence>
<feature type="domain" description="C2H2-type" evidence="9">
    <location>
        <begin position="179"/>
        <end position="206"/>
    </location>
</feature>
<comment type="caution">
    <text evidence="10">The sequence shown here is derived from an EMBL/GenBank/DDBJ whole genome shotgun (WGS) entry which is preliminary data.</text>
</comment>
<keyword evidence="5" id="KW-0862">Zinc</keyword>
<feature type="region of interest" description="Disordered" evidence="8">
    <location>
        <begin position="26"/>
        <end position="45"/>
    </location>
</feature>
<dbReference type="PROSITE" id="PS00028">
    <property type="entry name" value="ZINC_FINGER_C2H2_1"/>
    <property type="match status" value="4"/>
</dbReference>
<evidence type="ECO:0000256" key="6">
    <source>
        <dbReference type="ARBA" id="ARBA00023242"/>
    </source>
</evidence>
<feature type="region of interest" description="Disordered" evidence="8">
    <location>
        <begin position="220"/>
        <end position="395"/>
    </location>
</feature>
<proteinExistence type="predicted"/>
<feature type="domain" description="C2H2-type" evidence="9">
    <location>
        <begin position="207"/>
        <end position="236"/>
    </location>
</feature>
<accession>A0A1E3BQG5</accession>